<proteinExistence type="predicted"/>
<gene>
    <name evidence="1" type="ordered locus">Pedsa_1613</name>
</gene>
<evidence type="ECO:0000313" key="2">
    <source>
        <dbReference type="Proteomes" id="UP000000310"/>
    </source>
</evidence>
<dbReference type="Proteomes" id="UP000000310">
    <property type="component" value="Chromosome"/>
</dbReference>
<reference evidence="2" key="2">
    <citation type="submission" date="2011-02" db="EMBL/GenBank/DDBJ databases">
        <title>The complete genome of Pedobacter saltans DSM 12145.</title>
        <authorList>
            <consortium name="US DOE Joint Genome Institute (JGI-PGF)"/>
            <person name="Lucas S."/>
            <person name="Copeland A."/>
            <person name="Lapidus A."/>
            <person name="Bruce D."/>
            <person name="Goodwin L."/>
            <person name="Pitluck S."/>
            <person name="Kyrpides N."/>
            <person name="Mavromatis K."/>
            <person name="Pagani I."/>
            <person name="Ivanova N."/>
            <person name="Ovchinnikova G."/>
            <person name="Lu M."/>
            <person name="Detter J.C."/>
            <person name="Han C."/>
            <person name="Land M."/>
            <person name="Hauser L."/>
            <person name="Markowitz V."/>
            <person name="Cheng J.-F."/>
            <person name="Hugenholtz P."/>
            <person name="Woyke T."/>
            <person name="Wu D."/>
            <person name="Tindall B."/>
            <person name="Pomrenke H.G."/>
            <person name="Brambilla E."/>
            <person name="Klenk H.-P."/>
            <person name="Eisen J.A."/>
        </authorList>
    </citation>
    <scope>NUCLEOTIDE SEQUENCE [LARGE SCALE GENOMIC DNA]</scope>
    <source>
        <strain evidence="2">ATCC 51119 / DSM 12145 / JCM 21818 / LMG 10337 / NBRC 100064 / NCIMB 13643</strain>
    </source>
</reference>
<reference evidence="1 2" key="1">
    <citation type="journal article" date="2011" name="Stand. Genomic Sci.">
        <title>Complete genome sequence of the gliding, heparinolytic Pedobacter saltans type strain (113).</title>
        <authorList>
            <person name="Liolios K."/>
            <person name="Sikorski J."/>
            <person name="Lu M."/>
            <person name="Nolan M."/>
            <person name="Lapidus A."/>
            <person name="Lucas S."/>
            <person name="Hammon N."/>
            <person name="Deshpande S."/>
            <person name="Cheng J.F."/>
            <person name="Tapia R."/>
            <person name="Han C."/>
            <person name="Goodwin L."/>
            <person name="Pitluck S."/>
            <person name="Huntemann M."/>
            <person name="Ivanova N."/>
            <person name="Pagani I."/>
            <person name="Mavromatis K."/>
            <person name="Ovchinikova G."/>
            <person name="Pati A."/>
            <person name="Chen A."/>
            <person name="Palaniappan K."/>
            <person name="Land M."/>
            <person name="Hauser L."/>
            <person name="Brambilla E.M."/>
            <person name="Kotsyurbenko O."/>
            <person name="Rohde M."/>
            <person name="Tindall B.J."/>
            <person name="Abt B."/>
            <person name="Goker M."/>
            <person name="Detter J.C."/>
            <person name="Woyke T."/>
            <person name="Bristow J."/>
            <person name="Eisen J.A."/>
            <person name="Markowitz V."/>
            <person name="Hugenholtz P."/>
            <person name="Klenk H.P."/>
            <person name="Kyrpides N.C."/>
        </authorList>
    </citation>
    <scope>NUCLEOTIDE SEQUENCE [LARGE SCALE GENOMIC DNA]</scope>
    <source>
        <strain evidence="2">ATCC 51119 / DSM 12145 / JCM 21818 / LMG 10337 / NBRC 100064 / NCIMB 13643</strain>
    </source>
</reference>
<protein>
    <recommendedName>
        <fullName evidence="3">Outer membrane protein beta-barrel domain-containing protein</fullName>
    </recommendedName>
</protein>
<dbReference type="KEGG" id="psn:Pedsa_1613"/>
<accession>F0S6R2</accession>
<dbReference type="AlphaFoldDB" id="F0S6R2"/>
<dbReference type="HOGENOM" id="CLU_1141359_0_0_10"/>
<dbReference type="eggNOG" id="ENOG502ZW7X">
    <property type="taxonomic scope" value="Bacteria"/>
</dbReference>
<evidence type="ECO:0000313" key="1">
    <source>
        <dbReference type="EMBL" id="ADY52172.1"/>
    </source>
</evidence>
<keyword evidence="2" id="KW-1185">Reference proteome</keyword>
<sequence length="223" mass="25098">MYMPNVPVVPMFTEQGQFHAGGHINLRGNINGNIAYSFSDHIAGFANASTLSTNGTRKDVDQKLWEAGIGYFDVFGKDKKRIFEVYAGFGKGNTDKTYKDITYDGPVIKDLIDVDFNKIFIQVNYTSEKKKDLKLFGSKHPLNFGTALRLSHVSMTNFKLNGVDHPLEDNVLIEPIFYTRMGLSKNFQVQYTNGMNIGLIHRNYMKAGNTVFTLGVVYNIGMK</sequence>
<dbReference type="EMBL" id="CP002545">
    <property type="protein sequence ID" value="ADY52172.1"/>
    <property type="molecule type" value="Genomic_DNA"/>
</dbReference>
<organism evidence="1 2">
    <name type="scientific">Pseudopedobacter saltans (strain ATCC 51119 / DSM 12145 / JCM 21818 / CCUG 39354 / LMG 10337 / NBRC 100064 / NCIMB 13643)</name>
    <name type="common">Pedobacter saltans</name>
    <dbReference type="NCBI Taxonomy" id="762903"/>
    <lineage>
        <taxon>Bacteria</taxon>
        <taxon>Pseudomonadati</taxon>
        <taxon>Bacteroidota</taxon>
        <taxon>Sphingobacteriia</taxon>
        <taxon>Sphingobacteriales</taxon>
        <taxon>Sphingobacteriaceae</taxon>
        <taxon>Pseudopedobacter</taxon>
    </lineage>
</organism>
<name>F0S6R2_PSESL</name>
<evidence type="ECO:0008006" key="3">
    <source>
        <dbReference type="Google" id="ProtNLM"/>
    </source>
</evidence>